<evidence type="ECO:0000256" key="12">
    <source>
        <dbReference type="SAM" id="MobiDB-lite"/>
    </source>
</evidence>
<keyword evidence="11" id="KW-0175">Coiled coil</keyword>
<dbReference type="KEGG" id="tng:GSTEN00014052G001"/>
<feature type="non-terminal residue" evidence="14">
    <location>
        <position position="1"/>
    </location>
</feature>
<feature type="coiled-coil region" evidence="11">
    <location>
        <begin position="692"/>
        <end position="752"/>
    </location>
</feature>
<evidence type="ECO:0000256" key="11">
    <source>
        <dbReference type="SAM" id="Coils"/>
    </source>
</evidence>
<dbReference type="Gene3D" id="1.10.10.41">
    <property type="entry name" value="Yeast DNA topoisomerase - domain 1"/>
    <property type="match status" value="1"/>
</dbReference>
<name>Q4SR65_TETNG</name>
<comment type="catalytic activity">
    <reaction evidence="1 9 10">
        <text>ATP-independent breakage of single-stranded DNA, followed by passage and rejoining.</text>
        <dbReference type="EC" id="5.6.2.1"/>
    </reaction>
</comment>
<feature type="compositionally biased region" description="Basic residues" evidence="12">
    <location>
        <begin position="1"/>
        <end position="20"/>
    </location>
</feature>
<dbReference type="InterPro" id="IPR013030">
    <property type="entry name" value="DNA_topo_DNA_db_N_dom2"/>
</dbReference>
<evidence type="ECO:0000256" key="10">
    <source>
        <dbReference type="RuleBase" id="RU365101"/>
    </source>
</evidence>
<dbReference type="InterPro" id="IPR001631">
    <property type="entry name" value="TopoI"/>
</dbReference>
<dbReference type="CDD" id="cd03488">
    <property type="entry name" value="Topoisomer_IB_N_htopoI_like"/>
    <property type="match status" value="1"/>
</dbReference>
<dbReference type="GO" id="GO:0007059">
    <property type="term" value="P:chromosome segregation"/>
    <property type="evidence" value="ECO:0007669"/>
    <property type="project" value="TreeGrafter"/>
</dbReference>
<dbReference type="FunFam" id="1.10.10.41:FF:000001">
    <property type="entry name" value="DNA topoisomerase I"/>
    <property type="match status" value="1"/>
</dbReference>
<dbReference type="PRINTS" id="PR00416">
    <property type="entry name" value="EUTPISMRASEI"/>
</dbReference>
<feature type="domain" description="DNA topoisomerase I eukaryotic-type" evidence="13">
    <location>
        <begin position="351"/>
        <end position="778"/>
    </location>
</feature>
<dbReference type="Gene3D" id="1.10.132.10">
    <property type="match status" value="1"/>
</dbReference>
<feature type="region of interest" description="Disordered" evidence="12">
    <location>
        <begin position="617"/>
        <end position="661"/>
    </location>
</feature>
<evidence type="ECO:0000259" key="13">
    <source>
        <dbReference type="SMART" id="SM00435"/>
    </source>
</evidence>
<gene>
    <name evidence="14" type="ORF">GSTENG00014052001</name>
</gene>
<feature type="compositionally biased region" description="Polar residues" evidence="12">
    <location>
        <begin position="630"/>
        <end position="639"/>
    </location>
</feature>
<evidence type="ECO:0000256" key="8">
    <source>
        <dbReference type="ARBA" id="ARBA00023242"/>
    </source>
</evidence>
<reference evidence="14" key="1">
    <citation type="journal article" date="2004" name="Nature">
        <title>Genome duplication in the teleost fish Tetraodon nigroviridis reveals the early vertebrate proto-karyotype.</title>
        <authorList>
            <person name="Jaillon O."/>
            <person name="Aury J.-M."/>
            <person name="Brunet F."/>
            <person name="Petit J.-L."/>
            <person name="Stange-Thomann N."/>
            <person name="Mauceli E."/>
            <person name="Bouneau L."/>
            <person name="Fischer C."/>
            <person name="Ozouf-Costaz C."/>
            <person name="Bernot A."/>
            <person name="Nicaud S."/>
            <person name="Jaffe D."/>
            <person name="Fisher S."/>
            <person name="Lutfalla G."/>
            <person name="Dossat C."/>
            <person name="Segurens B."/>
            <person name="Dasilva C."/>
            <person name="Salanoubat M."/>
            <person name="Levy M."/>
            <person name="Boudet N."/>
            <person name="Castellano S."/>
            <person name="Anthouard V."/>
            <person name="Jubin C."/>
            <person name="Castelli V."/>
            <person name="Katinka M."/>
            <person name="Vacherie B."/>
            <person name="Biemont C."/>
            <person name="Skalli Z."/>
            <person name="Cattolico L."/>
            <person name="Poulain J."/>
            <person name="De Berardinis V."/>
            <person name="Cruaud C."/>
            <person name="Duprat S."/>
            <person name="Brottier P."/>
            <person name="Coutanceau J.-P."/>
            <person name="Gouzy J."/>
            <person name="Parra G."/>
            <person name="Lardier G."/>
            <person name="Chapple C."/>
            <person name="McKernan K.J."/>
            <person name="McEwan P."/>
            <person name="Bosak S."/>
            <person name="Kellis M."/>
            <person name="Volff J.-N."/>
            <person name="Guigo R."/>
            <person name="Zody M.C."/>
            <person name="Mesirov J."/>
            <person name="Lindblad-Toh K."/>
            <person name="Birren B."/>
            <person name="Nusbaum C."/>
            <person name="Kahn D."/>
            <person name="Robinson-Rechavi M."/>
            <person name="Laudet V."/>
            <person name="Schachter V."/>
            <person name="Quetier F."/>
            <person name="Saurin W."/>
            <person name="Scarpelli C."/>
            <person name="Wincker P."/>
            <person name="Lander E.S."/>
            <person name="Weissenbach J."/>
            <person name="Roest Crollius H."/>
        </authorList>
    </citation>
    <scope>NUCLEOTIDE SEQUENCE [LARGE SCALE GENOMIC DNA]</scope>
</reference>
<dbReference type="InterPro" id="IPR025834">
    <property type="entry name" value="TopoI_C_dom"/>
</dbReference>
<dbReference type="PROSITE" id="PS00176">
    <property type="entry name" value="TOPO_IB_1"/>
    <property type="match status" value="1"/>
</dbReference>
<dbReference type="GO" id="GO:0006265">
    <property type="term" value="P:DNA topological change"/>
    <property type="evidence" value="ECO:0007669"/>
    <property type="project" value="UniProtKB-UniRule"/>
</dbReference>
<keyword evidence="7 9" id="KW-0413">Isomerase</keyword>
<dbReference type="CDD" id="cd00659">
    <property type="entry name" value="Topo_IB_C"/>
    <property type="match status" value="1"/>
</dbReference>
<dbReference type="GO" id="GO:0003917">
    <property type="term" value="F:DNA topoisomerase type I (single strand cut, ATP-independent) activity"/>
    <property type="evidence" value="ECO:0007669"/>
    <property type="project" value="UniProtKB-UniRule"/>
</dbReference>
<evidence type="ECO:0000313" key="14">
    <source>
        <dbReference type="EMBL" id="CAF96867.1"/>
    </source>
</evidence>
<dbReference type="Pfam" id="PF01028">
    <property type="entry name" value="Topoisom_I"/>
    <property type="match status" value="1"/>
</dbReference>
<dbReference type="GO" id="GO:0005730">
    <property type="term" value="C:nucleolus"/>
    <property type="evidence" value="ECO:0007669"/>
    <property type="project" value="TreeGrafter"/>
</dbReference>
<comment type="similarity">
    <text evidence="3 9 10">Belongs to the type IB topoisomerase family.</text>
</comment>
<dbReference type="Gene3D" id="3.90.15.10">
    <property type="entry name" value="Topoisomerase I, Chain A, domain 3"/>
    <property type="match status" value="1"/>
</dbReference>
<evidence type="ECO:0000256" key="1">
    <source>
        <dbReference type="ARBA" id="ARBA00000213"/>
    </source>
</evidence>
<dbReference type="FunFam" id="3.90.15.10:FF:000001">
    <property type="entry name" value="DNA topoisomerase I"/>
    <property type="match status" value="1"/>
</dbReference>
<evidence type="ECO:0000256" key="3">
    <source>
        <dbReference type="ARBA" id="ARBA00006645"/>
    </source>
</evidence>
<dbReference type="InterPro" id="IPR013499">
    <property type="entry name" value="TopoI_euk"/>
</dbReference>
<reference evidence="14" key="2">
    <citation type="submission" date="2004-02" db="EMBL/GenBank/DDBJ databases">
        <authorList>
            <consortium name="Genoscope"/>
            <consortium name="Whitehead Institute Centre for Genome Research"/>
        </authorList>
    </citation>
    <scope>NUCLEOTIDE SEQUENCE</scope>
</reference>
<dbReference type="SMART" id="SM00435">
    <property type="entry name" value="TOPEUc"/>
    <property type="match status" value="1"/>
</dbReference>
<dbReference type="SUPFAM" id="SSF46596">
    <property type="entry name" value="Eukaryotic DNA topoisomerase I, dispensable insert domain"/>
    <property type="match status" value="1"/>
</dbReference>
<dbReference type="FunFam" id="2.170.11.10:FF:000002">
    <property type="entry name" value="DNA topoisomerase I"/>
    <property type="match status" value="1"/>
</dbReference>
<sequence length="806" mass="94981">SDSQKHKDKFKKEHKHKDHKKEKEREKSKHGNSDHKDFSDKKHKDKEKMKHKDGSTDKYKDKYKEKRKEEKIKSFDCKVKLEKENGFDSPLHLKSEPENIFHSPKNDKSLKRERDDDDYEIKPKKIKTENDKKAKKRKPQVEDIKTVKTKNKKGEMPDGKKKAKKEPEEKWKWWEEERYTDGVKWKFLEHKGPVFAPPYEPLPSNVRFYYDGKPMVLSADAEEVATFFAKMLDHEYTTKDVFRKNFFKDWRKEMTPEEKAKITDLKKCDFSEMHQYFKAQTEARKAMTKEEKLVSPHPHSCRRRLRAAGFIPSAFQKIKEENERILQQFGFCIMDNHKERIANFRIEPPGLFRGRGDHPKMGMLKRRIRPEDIIINCSKDSKYPEPPPGTRWKEVRHDNKVTWLVSWTENIQGSIKYIMLNPSSRIKGEKDWQKYETARRLKKCVDRIRNQYREDWKSKEMRIRQRAVALYFIDKLALRAGNEKEEGETADTVGCCSLRVEHIKLYPEIDGQEYVVEFDFLGKDSIRYYNKVPVEKRVFKNLQLFMENKEPDDDLFDRLNTSILNKHLQELMDGLTAKVFRTYNASITLQAQLKELTSGAPDVARCWRVEGRPGVANRLRSSLQRRKTSPPRSCPTTGPTGPWPSCATTRGLRPRPLRSPCRTCRLRSAPQASDSRRRSVPLILCPLHLLQIDAKKEQLSAAKRELKGAKADAKVRKDEKSKKAVESKKKAVQRIEDQLMKLEVQATDREENKQIALGTSKLNYLDPRISVAWCKKWGIPIEKIYNKTQREKFAWAIDMAEKDYEF</sequence>
<dbReference type="OrthoDB" id="47179at2759"/>
<dbReference type="PANTHER" id="PTHR10290">
    <property type="entry name" value="DNA TOPOISOMERASE I"/>
    <property type="match status" value="1"/>
</dbReference>
<dbReference type="PROSITE" id="PS52038">
    <property type="entry name" value="TOPO_IB_2"/>
    <property type="match status" value="1"/>
</dbReference>
<keyword evidence="8" id="KW-0539">Nucleus</keyword>
<dbReference type="Pfam" id="PF14370">
    <property type="entry name" value="Topo_C_assoc"/>
    <property type="match status" value="1"/>
</dbReference>
<feature type="compositionally biased region" description="Basic and acidic residues" evidence="12">
    <location>
        <begin position="139"/>
        <end position="166"/>
    </location>
</feature>
<organism evidence="14">
    <name type="scientific">Tetraodon nigroviridis</name>
    <name type="common">Spotted green pufferfish</name>
    <name type="synonym">Chelonodon nigroviridis</name>
    <dbReference type="NCBI Taxonomy" id="99883"/>
    <lineage>
        <taxon>Eukaryota</taxon>
        <taxon>Metazoa</taxon>
        <taxon>Chordata</taxon>
        <taxon>Craniata</taxon>
        <taxon>Vertebrata</taxon>
        <taxon>Euteleostomi</taxon>
        <taxon>Actinopterygii</taxon>
        <taxon>Neopterygii</taxon>
        <taxon>Teleostei</taxon>
        <taxon>Neoteleostei</taxon>
        <taxon>Acanthomorphata</taxon>
        <taxon>Eupercaria</taxon>
        <taxon>Tetraodontiformes</taxon>
        <taxon>Tetradontoidea</taxon>
        <taxon>Tetraodontidae</taxon>
        <taxon>Tetraodon</taxon>
    </lineage>
</organism>
<feature type="compositionally biased region" description="Basic and acidic residues" evidence="12">
    <location>
        <begin position="21"/>
        <end position="132"/>
    </location>
</feature>
<dbReference type="InterPro" id="IPR051062">
    <property type="entry name" value="Topoisomerase_IB"/>
</dbReference>
<feature type="active site" description="O-(3'-phospho-DNA)-tyrosine intermediate" evidence="9">
    <location>
        <position position="764"/>
    </location>
</feature>
<dbReference type="InterPro" id="IPR018521">
    <property type="entry name" value="TopoIB_AS"/>
</dbReference>
<keyword evidence="4 9" id="KW-0799">Topoisomerase</keyword>
<dbReference type="EMBL" id="CAAE01014528">
    <property type="protein sequence ID" value="CAF96867.1"/>
    <property type="molecule type" value="Genomic_DNA"/>
</dbReference>
<protein>
    <recommendedName>
        <fullName evidence="10">DNA topoisomerase I</fullName>
        <ecNumber evidence="10">5.6.2.1</ecNumber>
    </recommendedName>
    <alternativeName>
        <fullName evidence="10">DNA topoisomerase 1</fullName>
    </alternativeName>
</protein>
<dbReference type="InterPro" id="IPR048045">
    <property type="entry name" value="Topoisomer_I_DNA-bd"/>
</dbReference>
<dbReference type="GO" id="GO:0006260">
    <property type="term" value="P:DNA replication"/>
    <property type="evidence" value="ECO:0007669"/>
    <property type="project" value="TreeGrafter"/>
</dbReference>
<dbReference type="EC" id="5.6.2.1" evidence="10"/>
<dbReference type="InterPro" id="IPR013034">
    <property type="entry name" value="DNA_topo_DNA_db_N_dom1"/>
</dbReference>
<dbReference type="SUPFAM" id="SSF56741">
    <property type="entry name" value="Eukaryotic DNA topoisomerase I, N-terminal DNA-binding fragment"/>
    <property type="match status" value="1"/>
</dbReference>
<dbReference type="InterPro" id="IPR008336">
    <property type="entry name" value="TopoI_DNA-bd_euk"/>
</dbReference>
<evidence type="ECO:0000256" key="9">
    <source>
        <dbReference type="PROSITE-ProRule" id="PRU01382"/>
    </source>
</evidence>
<accession>Q4SR65</accession>
<evidence type="ECO:0000256" key="7">
    <source>
        <dbReference type="ARBA" id="ARBA00023235"/>
    </source>
</evidence>
<dbReference type="InterPro" id="IPR011010">
    <property type="entry name" value="DNA_brk_join_enz"/>
</dbReference>
<dbReference type="Pfam" id="PF02919">
    <property type="entry name" value="Topoisom_I_N"/>
    <property type="match status" value="1"/>
</dbReference>
<comment type="subcellular location">
    <subcellularLocation>
        <location evidence="2">Nucleus</location>
    </subcellularLocation>
</comment>
<dbReference type="InterPro" id="IPR014727">
    <property type="entry name" value="TopoI_cat_a/b-sub_euk"/>
</dbReference>
<evidence type="ECO:0000256" key="4">
    <source>
        <dbReference type="ARBA" id="ARBA00023029"/>
    </source>
</evidence>
<evidence type="ECO:0000256" key="2">
    <source>
        <dbReference type="ARBA" id="ARBA00004123"/>
    </source>
</evidence>
<dbReference type="PANTHER" id="PTHR10290:SF5">
    <property type="entry name" value="DNA TOPOISOMERASE 1"/>
    <property type="match status" value="1"/>
</dbReference>
<dbReference type="Gene3D" id="2.170.11.10">
    <property type="entry name" value="DNA Topoisomerase I, domain 2"/>
    <property type="match status" value="1"/>
</dbReference>
<dbReference type="InterPro" id="IPR036202">
    <property type="entry name" value="TopoI_DNA-bd_euk_N_sf"/>
</dbReference>
<evidence type="ECO:0000256" key="5">
    <source>
        <dbReference type="ARBA" id="ARBA00023108"/>
    </source>
</evidence>
<evidence type="ECO:0000256" key="6">
    <source>
        <dbReference type="ARBA" id="ARBA00023125"/>
    </source>
</evidence>
<proteinExistence type="inferred from homology"/>
<comment type="function">
    <text evidence="10">Releases the supercoiling and torsional tension of DNA introduced during the DNA replication and transcription by transiently cleaving and rejoining one strand of the DNA duplex. Introduces a single-strand break via transesterification at the specific target site 5'-[CT]CCTTp site in duplex DNA. The scissile phosphodiester is attacked by the catalytic tyrosine of the enzyme, resulting in the formation of a DNA-(3'-phosphotyrosyl)-enzyme intermediate and the expulsion of a 5'-OH DNA strand. The free DNA strand then undergoes passage around the unbroken strand thus removing DNA supercoils. Finally, in the religation step, the DNA 5'-OH attacks the covalent intermediate to expel the active-site tyrosine and restore the DNA phosphodiester backbone.</text>
</comment>
<dbReference type="InterPro" id="IPR014711">
    <property type="entry name" value="TopoI_cat_a-hlx-sub_euk"/>
</dbReference>
<dbReference type="SUPFAM" id="SSF56349">
    <property type="entry name" value="DNA breaking-rejoining enzymes"/>
    <property type="match status" value="1"/>
</dbReference>
<dbReference type="GO" id="GO:0003677">
    <property type="term" value="F:DNA binding"/>
    <property type="evidence" value="ECO:0007669"/>
    <property type="project" value="UniProtKB-UniRule"/>
</dbReference>
<dbReference type="GO" id="GO:0048511">
    <property type="term" value="P:rhythmic process"/>
    <property type="evidence" value="ECO:0007669"/>
    <property type="project" value="UniProtKB-KW"/>
</dbReference>
<dbReference type="InterPro" id="IPR013500">
    <property type="entry name" value="TopoI_cat_euk"/>
</dbReference>
<keyword evidence="6 9" id="KW-0238">DNA-binding</keyword>
<comment type="caution">
    <text evidence="14">The sequence shown here is derived from an EMBL/GenBank/DDBJ whole genome shotgun (WGS) entry which is preliminary data.</text>
</comment>
<dbReference type="AlphaFoldDB" id="Q4SR65"/>
<keyword evidence="5" id="KW-0090">Biological rhythms</keyword>
<feature type="region of interest" description="Disordered" evidence="12">
    <location>
        <begin position="1"/>
        <end position="166"/>
    </location>
</feature>
<dbReference type="GO" id="GO:0005694">
    <property type="term" value="C:chromosome"/>
    <property type="evidence" value="ECO:0007669"/>
    <property type="project" value="InterPro"/>
</dbReference>